<reference evidence="2 3" key="1">
    <citation type="submission" date="2013-12" db="EMBL/GenBank/DDBJ databases">
        <title>Comparative genomics of relapsing fever spirochetes.</title>
        <authorList>
            <person name="Schwan T.G."/>
            <person name="Raffel S.J."/>
            <person name="Porcella S.F."/>
        </authorList>
    </citation>
    <scope>NUCLEOTIDE SEQUENCE [LARGE SCALE GENOMIC DNA]</scope>
    <source>
        <strain evidence="2 3">CR2A</strain>
    </source>
</reference>
<comment type="caution">
    <text evidence="2">The sequence shown here is derived from an EMBL/GenBank/DDBJ whole genome shotgun (WGS) entry which is preliminary data.</text>
</comment>
<keyword evidence="1" id="KW-0812">Transmembrane</keyword>
<dbReference type="Proteomes" id="UP000019148">
    <property type="component" value="Unassembled WGS sequence"/>
</dbReference>
<sequence length="57" mass="6425">MSYYLFDFEADTCGHFALSIFCFAVPSTFFTVFLIISSIVTNNLFTAAIPTPLMKRC</sequence>
<proteinExistence type="predicted"/>
<dbReference type="EMBL" id="AZIT01000074">
    <property type="protein sequence ID" value="ETZ17267.1"/>
    <property type="molecule type" value="Genomic_DNA"/>
</dbReference>
<feature type="transmembrane region" description="Helical" evidence="1">
    <location>
        <begin position="16"/>
        <end position="36"/>
    </location>
</feature>
<keyword evidence="1" id="KW-0472">Membrane</keyword>
<gene>
    <name evidence="2" type="ORF">BDCR2A_01807</name>
</gene>
<accession>W6TF34</accession>
<evidence type="ECO:0000256" key="1">
    <source>
        <dbReference type="SAM" id="Phobius"/>
    </source>
</evidence>
<keyword evidence="1" id="KW-1133">Transmembrane helix</keyword>
<dbReference type="AlphaFoldDB" id="W6TF34"/>
<organism evidence="2 3">
    <name type="scientific">Borrelia duttonii CR2A</name>
    <dbReference type="NCBI Taxonomy" id="1432657"/>
    <lineage>
        <taxon>Bacteria</taxon>
        <taxon>Pseudomonadati</taxon>
        <taxon>Spirochaetota</taxon>
        <taxon>Spirochaetia</taxon>
        <taxon>Spirochaetales</taxon>
        <taxon>Borreliaceae</taxon>
        <taxon>Borrelia</taxon>
    </lineage>
</organism>
<evidence type="ECO:0000313" key="2">
    <source>
        <dbReference type="EMBL" id="ETZ17267.1"/>
    </source>
</evidence>
<name>W6TF34_9SPIR</name>
<evidence type="ECO:0000313" key="3">
    <source>
        <dbReference type="Proteomes" id="UP000019148"/>
    </source>
</evidence>
<protein>
    <submittedName>
        <fullName evidence="2">Uncharacterized protein</fullName>
    </submittedName>
</protein>